<evidence type="ECO:0000256" key="4">
    <source>
        <dbReference type="ARBA" id="ARBA00022840"/>
    </source>
</evidence>
<evidence type="ECO:0000256" key="6">
    <source>
        <dbReference type="ARBA" id="ARBA00023242"/>
    </source>
</evidence>
<evidence type="ECO:0000256" key="2">
    <source>
        <dbReference type="ARBA" id="ARBA00022741"/>
    </source>
</evidence>
<dbReference type="OMA" id="IACNALR"/>
<dbReference type="OrthoDB" id="5957327at2759"/>
<dbReference type="HOGENOM" id="CLU_043547_1_0_1"/>
<name>E4ZHJ9_LEPMJ</name>
<feature type="region of interest" description="Disordered" evidence="7">
    <location>
        <begin position="336"/>
        <end position="366"/>
    </location>
</feature>
<dbReference type="CDD" id="cd01393">
    <property type="entry name" value="RecA-like"/>
    <property type="match status" value="1"/>
</dbReference>
<dbReference type="EMBL" id="FP929065">
    <property type="protein sequence ID" value="CBX90832.1"/>
    <property type="molecule type" value="Genomic_DNA"/>
</dbReference>
<dbReference type="GO" id="GO:0008821">
    <property type="term" value="F:crossover junction DNA endonuclease activity"/>
    <property type="evidence" value="ECO:0007669"/>
    <property type="project" value="TreeGrafter"/>
</dbReference>
<accession>E4ZHJ9</accession>
<sequence length="417" mass="44338">MAGEDGPLVPSSSSHRLPTVSASQALQNLYARGARAVSTGISQLDKVLSVPSLPGHDAPGGYLRGKVTEIFGPSGVGKTSFGIQAAVSALREGQQVVWVDAACAPLVRERLDSVLESSKGDGHSREPGTDPAPTSTGVGDELCSRFHYFAAPTLAHLLALFVHSPASFPPQDTSLVVVDSLATLVDNAYPRNPDARMARVKTEQSRWAAGRRFAIINELISTFARFAATHDIALLLTSQTITRIRGASRAVLVPAMSGVEWENGISTRLVLFRDWAPGESTKNKSEVARLRRARFVGLTKANGVALAEEGGVGNVVAFTIEHSGLQHLNISADNITAPVTSSPHARPPKRPASEIDEDSGEEPNSDELYGWIEDDEVAAEGLLIDDLPIIDEDGRAGTCLEVVTEGRSKKVARTTTV</sequence>
<dbReference type="InterPro" id="IPR052093">
    <property type="entry name" value="HR_Repair_Mediator"/>
</dbReference>
<dbReference type="GO" id="GO:0140664">
    <property type="term" value="F:ATP-dependent DNA damage sensor activity"/>
    <property type="evidence" value="ECO:0007669"/>
    <property type="project" value="InterPro"/>
</dbReference>
<dbReference type="PANTHER" id="PTHR46239:SF1">
    <property type="entry name" value="DNA REPAIR PROTEIN RAD51 HOMOLOG 3"/>
    <property type="match status" value="1"/>
</dbReference>
<dbReference type="GO" id="GO:0005524">
    <property type="term" value="F:ATP binding"/>
    <property type="evidence" value="ECO:0007669"/>
    <property type="project" value="UniProtKB-KW"/>
</dbReference>
<evidence type="ECO:0000313" key="10">
    <source>
        <dbReference type="Proteomes" id="UP000002668"/>
    </source>
</evidence>
<feature type="region of interest" description="Disordered" evidence="7">
    <location>
        <begin position="116"/>
        <end position="137"/>
    </location>
</feature>
<keyword evidence="4" id="KW-0067">ATP-binding</keyword>
<reference evidence="10" key="1">
    <citation type="journal article" date="2011" name="Nat. Commun.">
        <title>Effector diversification within compartments of the Leptosphaeria maculans genome affected by Repeat-Induced Point mutations.</title>
        <authorList>
            <person name="Rouxel T."/>
            <person name="Grandaubert J."/>
            <person name="Hane J.K."/>
            <person name="Hoede C."/>
            <person name="van de Wouw A.P."/>
            <person name="Couloux A."/>
            <person name="Dominguez V."/>
            <person name="Anthouard V."/>
            <person name="Bally P."/>
            <person name="Bourras S."/>
            <person name="Cozijnsen A.J."/>
            <person name="Ciuffetti L.M."/>
            <person name="Degrave A."/>
            <person name="Dilmaghani A."/>
            <person name="Duret L."/>
            <person name="Fudal I."/>
            <person name="Goodwin S.B."/>
            <person name="Gout L."/>
            <person name="Glaser N."/>
            <person name="Linglin J."/>
            <person name="Kema G.H.J."/>
            <person name="Lapalu N."/>
            <person name="Lawrence C.B."/>
            <person name="May K."/>
            <person name="Meyer M."/>
            <person name="Ollivier B."/>
            <person name="Poulain J."/>
            <person name="Schoch C.L."/>
            <person name="Simon A."/>
            <person name="Spatafora J.W."/>
            <person name="Stachowiak A."/>
            <person name="Turgeon B.G."/>
            <person name="Tyler B.M."/>
            <person name="Vincent D."/>
            <person name="Weissenbach J."/>
            <person name="Amselem J."/>
            <person name="Quesneville H."/>
            <person name="Oliver R.P."/>
            <person name="Wincker P."/>
            <person name="Balesdent M.-H."/>
            <person name="Howlett B.J."/>
        </authorList>
    </citation>
    <scope>NUCLEOTIDE SEQUENCE [LARGE SCALE GENOMIC DNA]</scope>
    <source>
        <strain evidence="10">JN3 / isolate v23.1.3 / race Av1-4-5-6-7-8</strain>
    </source>
</reference>
<feature type="compositionally biased region" description="Acidic residues" evidence="7">
    <location>
        <begin position="354"/>
        <end position="365"/>
    </location>
</feature>
<dbReference type="GO" id="GO:0000400">
    <property type="term" value="F:four-way junction DNA binding"/>
    <property type="evidence" value="ECO:0007669"/>
    <property type="project" value="TreeGrafter"/>
</dbReference>
<keyword evidence="6" id="KW-0539">Nucleus</keyword>
<dbReference type="GO" id="GO:0005657">
    <property type="term" value="C:replication fork"/>
    <property type="evidence" value="ECO:0007669"/>
    <property type="project" value="TreeGrafter"/>
</dbReference>
<keyword evidence="10" id="KW-1185">Reference proteome</keyword>
<dbReference type="Pfam" id="PF06745">
    <property type="entry name" value="ATPase"/>
    <property type="match status" value="1"/>
</dbReference>
<dbReference type="SUPFAM" id="SSF52540">
    <property type="entry name" value="P-loop containing nucleoside triphosphate hydrolases"/>
    <property type="match status" value="1"/>
</dbReference>
<dbReference type="InterPro" id="IPR020588">
    <property type="entry name" value="RecA_ATP-bd"/>
</dbReference>
<dbReference type="GeneID" id="13292573"/>
<dbReference type="STRING" id="985895.E4ZHJ9"/>
<dbReference type="PROSITE" id="PS50162">
    <property type="entry name" value="RECA_2"/>
    <property type="match status" value="1"/>
</dbReference>
<dbReference type="InParanoid" id="E4ZHJ9"/>
<comment type="subcellular location">
    <subcellularLocation>
        <location evidence="1">Nucleus</location>
    </subcellularLocation>
</comment>
<organism evidence="10">
    <name type="scientific">Leptosphaeria maculans (strain JN3 / isolate v23.1.3 / race Av1-4-5-6-7-8)</name>
    <name type="common">Blackleg fungus</name>
    <name type="synonym">Phoma lingam</name>
    <dbReference type="NCBI Taxonomy" id="985895"/>
    <lineage>
        <taxon>Eukaryota</taxon>
        <taxon>Fungi</taxon>
        <taxon>Dikarya</taxon>
        <taxon>Ascomycota</taxon>
        <taxon>Pezizomycotina</taxon>
        <taxon>Dothideomycetes</taxon>
        <taxon>Pleosporomycetidae</taxon>
        <taxon>Pleosporales</taxon>
        <taxon>Pleosporineae</taxon>
        <taxon>Leptosphaeriaceae</taxon>
        <taxon>Plenodomus</taxon>
        <taxon>Plenodomus lingam/Leptosphaeria maculans species complex</taxon>
    </lineage>
</organism>
<protein>
    <recommendedName>
        <fullName evidence="8">RecA family profile 1 domain-containing protein</fullName>
    </recommendedName>
</protein>
<evidence type="ECO:0000256" key="1">
    <source>
        <dbReference type="ARBA" id="ARBA00004123"/>
    </source>
</evidence>
<dbReference type="InterPro" id="IPR014774">
    <property type="entry name" value="KaiC-like_dom"/>
</dbReference>
<keyword evidence="2" id="KW-0547">Nucleotide-binding</keyword>
<feature type="compositionally biased region" description="Basic and acidic residues" evidence="7">
    <location>
        <begin position="116"/>
        <end position="128"/>
    </location>
</feature>
<dbReference type="RefSeq" id="XP_003834197.1">
    <property type="nucleotide sequence ID" value="XM_003834149.1"/>
</dbReference>
<evidence type="ECO:0000313" key="9">
    <source>
        <dbReference type="EMBL" id="CBX90832.1"/>
    </source>
</evidence>
<dbReference type="Proteomes" id="UP000002668">
    <property type="component" value="Genome"/>
</dbReference>
<evidence type="ECO:0000256" key="3">
    <source>
        <dbReference type="ARBA" id="ARBA00022763"/>
    </source>
</evidence>
<evidence type="ECO:0000256" key="5">
    <source>
        <dbReference type="ARBA" id="ARBA00023204"/>
    </source>
</evidence>
<dbReference type="InterPro" id="IPR027417">
    <property type="entry name" value="P-loop_NTPase"/>
</dbReference>
<keyword evidence="3" id="KW-0227">DNA damage</keyword>
<dbReference type="GO" id="GO:0000707">
    <property type="term" value="P:meiotic DNA recombinase assembly"/>
    <property type="evidence" value="ECO:0007669"/>
    <property type="project" value="TreeGrafter"/>
</dbReference>
<evidence type="ECO:0000256" key="7">
    <source>
        <dbReference type="SAM" id="MobiDB-lite"/>
    </source>
</evidence>
<dbReference type="PANTHER" id="PTHR46239">
    <property type="entry name" value="DNA REPAIR PROTEIN RAD51 HOMOLOG 3 RAD51C"/>
    <property type="match status" value="1"/>
</dbReference>
<keyword evidence="5" id="KW-0234">DNA repair</keyword>
<proteinExistence type="predicted"/>
<dbReference type="VEuPathDB" id="FungiDB:LEMA_P058660.1"/>
<dbReference type="GO" id="GO:0033065">
    <property type="term" value="C:Rad51C-XRCC3 complex"/>
    <property type="evidence" value="ECO:0007669"/>
    <property type="project" value="TreeGrafter"/>
</dbReference>
<dbReference type="GO" id="GO:0007131">
    <property type="term" value="P:reciprocal meiotic recombination"/>
    <property type="evidence" value="ECO:0007669"/>
    <property type="project" value="TreeGrafter"/>
</dbReference>
<dbReference type="Gene3D" id="3.40.50.300">
    <property type="entry name" value="P-loop containing nucleotide triphosphate hydrolases"/>
    <property type="match status" value="1"/>
</dbReference>
<evidence type="ECO:0000259" key="8">
    <source>
        <dbReference type="PROSITE" id="PS50162"/>
    </source>
</evidence>
<feature type="domain" description="RecA family profile 1" evidence="8">
    <location>
        <begin position="33"/>
        <end position="240"/>
    </location>
</feature>
<dbReference type="GO" id="GO:0033063">
    <property type="term" value="C:Rad51B-Rad51C-Rad51D-XRCC2 complex"/>
    <property type="evidence" value="ECO:0007669"/>
    <property type="project" value="TreeGrafter"/>
</dbReference>
<gene>
    <name evidence="9" type="ORF">LEMA_P058660.1</name>
</gene>
<dbReference type="eggNOG" id="KOG1433">
    <property type="taxonomic scope" value="Eukaryota"/>
</dbReference>
<dbReference type="AlphaFoldDB" id="E4ZHJ9"/>